<dbReference type="RefSeq" id="WP_310470743.1">
    <property type="nucleotide sequence ID" value="NZ_CP136522.1"/>
</dbReference>
<dbReference type="CDD" id="cd08490">
    <property type="entry name" value="PBP2_NikA_DppA_OppA_like_3"/>
    <property type="match status" value="1"/>
</dbReference>
<protein>
    <submittedName>
        <fullName evidence="2">ABC transporter substrate-binding protein</fullName>
    </submittedName>
</protein>
<dbReference type="InterPro" id="IPR030678">
    <property type="entry name" value="Peptide/Ni-bd"/>
</dbReference>
<dbReference type="SUPFAM" id="SSF53850">
    <property type="entry name" value="Periplasmic binding protein-like II"/>
    <property type="match status" value="1"/>
</dbReference>
<reference evidence="2 3" key="1">
    <citation type="submission" date="2023-10" db="EMBL/GenBank/DDBJ databases">
        <title>Complete genome sequence of Shewanella sp. DAU334.</title>
        <authorList>
            <person name="Lee Y.-S."/>
            <person name="Jeong H.-R."/>
            <person name="Hwang E.-J."/>
            <person name="Choi Y.-L."/>
            <person name="Kim G.-D."/>
        </authorList>
    </citation>
    <scope>NUCLEOTIDE SEQUENCE [LARGE SCALE GENOMIC DNA]</scope>
    <source>
        <strain evidence="2 3">DAU334</strain>
    </source>
</reference>
<evidence type="ECO:0000313" key="3">
    <source>
        <dbReference type="Proteomes" id="UP001529491"/>
    </source>
</evidence>
<accession>A0ABZ0K1Q7</accession>
<dbReference type="Proteomes" id="UP001529491">
    <property type="component" value="Chromosome"/>
</dbReference>
<name>A0ABZ0K1Q7_9GAMM</name>
<dbReference type="Gene3D" id="3.40.190.10">
    <property type="entry name" value="Periplasmic binding protein-like II"/>
    <property type="match status" value="1"/>
</dbReference>
<dbReference type="InterPro" id="IPR000914">
    <property type="entry name" value="SBP_5_dom"/>
</dbReference>
<feature type="domain" description="Solute-binding protein family 5" evidence="1">
    <location>
        <begin position="40"/>
        <end position="399"/>
    </location>
</feature>
<proteinExistence type="predicted"/>
<dbReference type="EMBL" id="CP136522">
    <property type="protein sequence ID" value="WOT06469.1"/>
    <property type="molecule type" value="Genomic_DNA"/>
</dbReference>
<dbReference type="InterPro" id="IPR039424">
    <property type="entry name" value="SBP_5"/>
</dbReference>
<organism evidence="2 3">
    <name type="scientific">Shewanella youngdeokensis</name>
    <dbReference type="NCBI Taxonomy" id="2999068"/>
    <lineage>
        <taxon>Bacteria</taxon>
        <taxon>Pseudomonadati</taxon>
        <taxon>Pseudomonadota</taxon>
        <taxon>Gammaproteobacteria</taxon>
        <taxon>Alteromonadales</taxon>
        <taxon>Shewanellaceae</taxon>
        <taxon>Shewanella</taxon>
    </lineage>
</organism>
<evidence type="ECO:0000259" key="1">
    <source>
        <dbReference type="Pfam" id="PF00496"/>
    </source>
</evidence>
<dbReference type="PANTHER" id="PTHR30290">
    <property type="entry name" value="PERIPLASMIC BINDING COMPONENT OF ABC TRANSPORTER"/>
    <property type="match status" value="1"/>
</dbReference>
<dbReference type="Gene3D" id="3.10.105.10">
    <property type="entry name" value="Dipeptide-binding Protein, Domain 3"/>
    <property type="match status" value="1"/>
</dbReference>
<gene>
    <name evidence="2" type="ORF">RGE70_06765</name>
</gene>
<dbReference type="Pfam" id="PF00496">
    <property type="entry name" value="SBP_bac_5"/>
    <property type="match status" value="1"/>
</dbReference>
<dbReference type="PIRSF" id="PIRSF002741">
    <property type="entry name" value="MppA"/>
    <property type="match status" value="1"/>
</dbReference>
<dbReference type="PANTHER" id="PTHR30290:SF83">
    <property type="entry name" value="ABC TRANSPORTER SUBSTRATE-BINDING PROTEIN"/>
    <property type="match status" value="1"/>
</dbReference>
<sequence length="482" mass="52680">MITVSGPFEAISLDLAKAGYIFSRLQITQTLVDVDQNGTLIPGLATSWESDKDATVWRFQLRKGVLFHDGTTMDASAVVKSMQIALSKPAPFNTELVKQVSAIDTNTVEFTLHHPYRSFAAILSNYTTAILAASSFDSSDEIVKLTATGPYQMNKFEPPHRVSVRRFEHYYGENAKIAFVDYITGHRSESRALMVQGGSADIVYNLDPASVQLLNHAPNVSVDSTAIPRTILIKLNVADPLLASAAVRQALSMAVDRNGIANGIMHLPDSQANQIFGPAMGKWHVKSLAKPRLELKTAKAILAREGWLPNDAGLLYKQGKPFKLSMVTYANRPELIVIATAIQAQWAKLGIQLEIQMENASAIPSGHADGSLQTALMARNLGNIPDPMTVLLADFSSVKGGGWGPMNWDDPAFFELLQHAAKATGAEYTHSVQQLSSHLAESLPMIPVLYYVQQSGVANRVKGFSFDPYERSFRLAQMELLP</sequence>
<evidence type="ECO:0000313" key="2">
    <source>
        <dbReference type="EMBL" id="WOT06469.1"/>
    </source>
</evidence>
<keyword evidence="3" id="KW-1185">Reference proteome</keyword>